<comment type="caution">
    <text evidence="2">The sequence shown here is derived from an EMBL/GenBank/DDBJ whole genome shotgun (WGS) entry which is preliminary data.</text>
</comment>
<name>A0ABP8FSS9_9BACT</name>
<proteinExistence type="predicted"/>
<feature type="compositionally biased region" description="Polar residues" evidence="1">
    <location>
        <begin position="30"/>
        <end position="45"/>
    </location>
</feature>
<sequence length="82" mass="8708">MFMTLAILLIIALVITLYEYNASRAGFTNLAKTSGSGTGVRNNTGVLHEDQSLKAGAKVTRPAYPPPQDSGPEAMGKDRLEA</sequence>
<accession>A0ABP8FSS9</accession>
<evidence type="ECO:0000256" key="1">
    <source>
        <dbReference type="SAM" id="MobiDB-lite"/>
    </source>
</evidence>
<protein>
    <submittedName>
        <fullName evidence="2">Uncharacterized protein</fullName>
    </submittedName>
</protein>
<evidence type="ECO:0000313" key="3">
    <source>
        <dbReference type="Proteomes" id="UP001501844"/>
    </source>
</evidence>
<organism evidence="2 3">
    <name type="scientific">Nibribacter koreensis</name>
    <dbReference type="NCBI Taxonomy" id="1084519"/>
    <lineage>
        <taxon>Bacteria</taxon>
        <taxon>Pseudomonadati</taxon>
        <taxon>Bacteroidota</taxon>
        <taxon>Cytophagia</taxon>
        <taxon>Cytophagales</taxon>
        <taxon>Hymenobacteraceae</taxon>
        <taxon>Nibribacter</taxon>
    </lineage>
</organism>
<dbReference type="Proteomes" id="UP001501844">
    <property type="component" value="Unassembled WGS sequence"/>
</dbReference>
<feature type="region of interest" description="Disordered" evidence="1">
    <location>
        <begin position="30"/>
        <end position="82"/>
    </location>
</feature>
<dbReference type="EMBL" id="BAABGX010000002">
    <property type="protein sequence ID" value="GAA4309996.1"/>
    <property type="molecule type" value="Genomic_DNA"/>
</dbReference>
<reference evidence="3" key="1">
    <citation type="journal article" date="2019" name="Int. J. Syst. Evol. Microbiol.">
        <title>The Global Catalogue of Microorganisms (GCM) 10K type strain sequencing project: providing services to taxonomists for standard genome sequencing and annotation.</title>
        <authorList>
            <consortium name="The Broad Institute Genomics Platform"/>
            <consortium name="The Broad Institute Genome Sequencing Center for Infectious Disease"/>
            <person name="Wu L."/>
            <person name="Ma J."/>
        </authorList>
    </citation>
    <scope>NUCLEOTIDE SEQUENCE [LARGE SCALE GENOMIC DNA]</scope>
    <source>
        <strain evidence="3">JCM 17917</strain>
    </source>
</reference>
<keyword evidence="3" id="KW-1185">Reference proteome</keyword>
<evidence type="ECO:0000313" key="2">
    <source>
        <dbReference type="EMBL" id="GAA4309996.1"/>
    </source>
</evidence>
<gene>
    <name evidence="2" type="ORF">GCM10023183_27540</name>
</gene>